<organism evidence="1 2">
    <name type="scientific">Tegillarca granosa</name>
    <name type="common">Malaysian cockle</name>
    <name type="synonym">Anadara granosa</name>
    <dbReference type="NCBI Taxonomy" id="220873"/>
    <lineage>
        <taxon>Eukaryota</taxon>
        <taxon>Metazoa</taxon>
        <taxon>Spiralia</taxon>
        <taxon>Lophotrochozoa</taxon>
        <taxon>Mollusca</taxon>
        <taxon>Bivalvia</taxon>
        <taxon>Autobranchia</taxon>
        <taxon>Pteriomorphia</taxon>
        <taxon>Arcoida</taxon>
        <taxon>Arcoidea</taxon>
        <taxon>Arcidae</taxon>
        <taxon>Tegillarca</taxon>
    </lineage>
</organism>
<keyword evidence="2" id="KW-1185">Reference proteome</keyword>
<gene>
    <name evidence="1" type="ORF">KUTeg_007058</name>
</gene>
<comment type="caution">
    <text evidence="1">The sequence shown here is derived from an EMBL/GenBank/DDBJ whole genome shotgun (WGS) entry which is preliminary data.</text>
</comment>
<dbReference type="PANTHER" id="PTHR22605">
    <property type="entry name" value="RZ-TYPE DOMAIN-CONTAINING PROTEIN"/>
    <property type="match status" value="1"/>
</dbReference>
<name>A0ABQ9FGU1_TEGGR</name>
<evidence type="ECO:0000313" key="2">
    <source>
        <dbReference type="Proteomes" id="UP001217089"/>
    </source>
</evidence>
<dbReference type="EMBL" id="JARBDR010000337">
    <property type="protein sequence ID" value="KAJ8314908.1"/>
    <property type="molecule type" value="Genomic_DNA"/>
</dbReference>
<sequence>MIINLYRLLYSKQMLSTTMIQALTAGEGDIEVAKVNCLHSATTGYAPLIFDLDKKSNCKIFLDKCESVWKELAADVKLPNKLVDTNRHLEWLKNVKHAHGSVEVTSLSQAEAINSLGIYCVGNIQQAATEQKCVCYMINS</sequence>
<protein>
    <submittedName>
        <fullName evidence="1">Uncharacterized protein</fullName>
    </submittedName>
</protein>
<reference evidence="1 2" key="1">
    <citation type="submission" date="2022-12" db="EMBL/GenBank/DDBJ databases">
        <title>Chromosome-level genome of Tegillarca granosa.</title>
        <authorList>
            <person name="Kim J."/>
        </authorList>
    </citation>
    <scope>NUCLEOTIDE SEQUENCE [LARGE SCALE GENOMIC DNA]</scope>
    <source>
        <strain evidence="1">Teg-2019</strain>
        <tissue evidence="1">Adductor muscle</tissue>
    </source>
</reference>
<proteinExistence type="predicted"/>
<dbReference type="InterPro" id="IPR031248">
    <property type="entry name" value="RNF213"/>
</dbReference>
<dbReference type="PANTHER" id="PTHR22605:SF16">
    <property type="entry name" value="E3 UBIQUITIN-PROTEIN LIGASE RNF213"/>
    <property type="match status" value="1"/>
</dbReference>
<evidence type="ECO:0000313" key="1">
    <source>
        <dbReference type="EMBL" id="KAJ8314908.1"/>
    </source>
</evidence>
<dbReference type="Proteomes" id="UP001217089">
    <property type="component" value="Unassembled WGS sequence"/>
</dbReference>
<accession>A0ABQ9FGU1</accession>